<reference evidence="2" key="1">
    <citation type="journal article" date="2011" name="MBio">
        <title>Novel metabolic attributes of the genus Cyanothece, comprising a group of unicellular nitrogen-fixing Cyanobacteria.</title>
        <authorList>
            <person name="Bandyopadhyay A."/>
            <person name="Elvitigala T."/>
            <person name="Welsh E."/>
            <person name="Stockel J."/>
            <person name="Liberton M."/>
            <person name="Min H."/>
            <person name="Sherman L.A."/>
            <person name="Pakrasi H.B."/>
        </authorList>
    </citation>
    <scope>NUCLEOTIDE SEQUENCE [LARGE SCALE GENOMIC DNA]</scope>
    <source>
        <strain evidence="2">PCC 7822</strain>
    </source>
</reference>
<dbReference type="HOGENOM" id="CLU_108966_0_0_3"/>
<dbReference type="InterPro" id="IPR025455">
    <property type="entry name" value="DUF4276"/>
</dbReference>
<dbReference type="AlphaFoldDB" id="E0UJ51"/>
<keyword evidence="2" id="KW-1185">Reference proteome</keyword>
<dbReference type="Proteomes" id="UP000008206">
    <property type="component" value="Chromosome"/>
</dbReference>
<gene>
    <name evidence="1" type="ordered locus">Cyan7822_3822</name>
</gene>
<dbReference type="STRING" id="497965.Cyan7822_3822"/>
<organism evidence="1 2">
    <name type="scientific">Gloeothece verrucosa (strain PCC 7822)</name>
    <name type="common">Cyanothece sp. (strain PCC 7822)</name>
    <dbReference type="NCBI Taxonomy" id="497965"/>
    <lineage>
        <taxon>Bacteria</taxon>
        <taxon>Bacillati</taxon>
        <taxon>Cyanobacteriota</taxon>
        <taxon>Cyanophyceae</taxon>
        <taxon>Oscillatoriophycideae</taxon>
        <taxon>Chroococcales</taxon>
        <taxon>Aphanothecaceae</taxon>
        <taxon>Gloeothece</taxon>
        <taxon>Gloeothece verrucosa</taxon>
    </lineage>
</organism>
<sequence>MIRLHIIAEGQTEETFVNNILCEHLGSFNISTDVRCVETGRRQNKIYRGGLLDYEKAKKDLELWLKHDQKTDARFTTMFDLYALPDNFPKFEEAKKNRDPYQRIKELESAFKEEIADSRFIPYIQLHEFEALIFSDPSKISIEFIEEEYQKPIDKLIDLSNSVDSPELINDGEETAPSKRIIQLIPAYEGAKVSAAYNIVKEIGLPVIRDKCPHFNEWLTTLENLS</sequence>
<evidence type="ECO:0000313" key="2">
    <source>
        <dbReference type="Proteomes" id="UP000008206"/>
    </source>
</evidence>
<dbReference type="RefSeq" id="WP_013323822.1">
    <property type="nucleotide sequence ID" value="NC_014501.1"/>
</dbReference>
<dbReference type="OrthoDB" id="9801478at2"/>
<evidence type="ECO:0008006" key="3">
    <source>
        <dbReference type="Google" id="ProtNLM"/>
    </source>
</evidence>
<proteinExistence type="predicted"/>
<dbReference type="eggNOG" id="ENOG5030456">
    <property type="taxonomic scope" value="Bacteria"/>
</dbReference>
<accession>E0UJ51</accession>
<evidence type="ECO:0000313" key="1">
    <source>
        <dbReference type="EMBL" id="ADN15754.1"/>
    </source>
</evidence>
<dbReference type="KEGG" id="cyj:Cyan7822_3822"/>
<name>E0UJ51_GLOV7</name>
<protein>
    <recommendedName>
        <fullName evidence="3">DUF4276 family protein</fullName>
    </recommendedName>
</protein>
<dbReference type="Pfam" id="PF14103">
    <property type="entry name" value="DUF4276"/>
    <property type="match status" value="1"/>
</dbReference>
<dbReference type="EMBL" id="CP002198">
    <property type="protein sequence ID" value="ADN15754.1"/>
    <property type="molecule type" value="Genomic_DNA"/>
</dbReference>